<evidence type="ECO:0000313" key="1">
    <source>
        <dbReference type="EMBL" id="BBA48898.1"/>
    </source>
</evidence>
<sequence>MTIIGAPYLASEVSNTASNLLARNVGDVLAHFVHDGRLSIDLNEELDDALIVAGRPAAESKE</sequence>
<gene>
    <name evidence="1" type="ORF">BBJK_02820</name>
</gene>
<evidence type="ECO:0000313" key="2">
    <source>
        <dbReference type="Proteomes" id="UP000262177"/>
    </source>
</evidence>
<protein>
    <submittedName>
        <fullName evidence="1">Uncharacterized protein</fullName>
    </submittedName>
</protein>
<accession>A0A286TFA1</accession>
<reference evidence="1 2" key="1">
    <citation type="journal article" date="2017" name="Biosci. Biotechnol. Biochem.">
        <title>Identification and characterization of a sulfoglycosidase from Bifidobacterium bifidum implicated in mucin glycan utilization.</title>
        <authorList>
            <person name="Katoh T."/>
            <person name="Maeshibu T."/>
            <person name="Kikkawa K."/>
            <person name="Gotoh A."/>
            <person name="Tomabechi Y."/>
            <person name="Nakamura M."/>
            <person name="Liao W.-H."/>
            <person name="Yamaguchi M."/>
            <person name="Ashida H."/>
            <person name="Yamamoto K."/>
            <person name="Katayama T."/>
        </authorList>
    </citation>
    <scope>NUCLEOTIDE SEQUENCE [LARGE SCALE GENOMIC DNA]</scope>
    <source>
        <strain evidence="1 2">JCM 7004</strain>
    </source>
</reference>
<dbReference type="Proteomes" id="UP000262177">
    <property type="component" value="Chromosome"/>
</dbReference>
<name>A0A286TFA1_BIFBI</name>
<dbReference type="EMBL" id="AP018131">
    <property type="protein sequence ID" value="BBA48898.1"/>
    <property type="molecule type" value="Genomic_DNA"/>
</dbReference>
<organism evidence="1 2">
    <name type="scientific">Bifidobacterium bifidum LMG 13195</name>
    <dbReference type="NCBI Taxonomy" id="1207542"/>
    <lineage>
        <taxon>Bacteria</taxon>
        <taxon>Bacillati</taxon>
        <taxon>Actinomycetota</taxon>
        <taxon>Actinomycetes</taxon>
        <taxon>Bifidobacteriales</taxon>
        <taxon>Bifidobacteriaceae</taxon>
        <taxon>Bifidobacterium</taxon>
    </lineage>
</organism>
<proteinExistence type="predicted"/>
<dbReference type="AlphaFoldDB" id="A0A286TFA1"/>